<sequence>MRVAITAWDDGGRAGTDDLRGWLGKQRELRGRVQRGAGEPPAPGTMGTATEVVTVLLEPGGVVTVLAAAVVTWMHNRSGRQTVTITRSDGTEVTVTSDRVRGLDAQQAGALAQEIARQLGVPTQRREPADHRDGREEDGPRSDPEPGADGRRP</sequence>
<dbReference type="AlphaFoldDB" id="A0A5P0YVL5"/>
<evidence type="ECO:0000313" key="5">
    <source>
        <dbReference type="Proteomes" id="UP000320857"/>
    </source>
</evidence>
<dbReference type="EMBL" id="JABJXA010000115">
    <property type="protein sequence ID" value="MBB1260734.1"/>
    <property type="molecule type" value="Genomic_DNA"/>
</dbReference>
<dbReference type="OrthoDB" id="5194337at2"/>
<gene>
    <name evidence="4" type="ORF">FNX44_021185</name>
    <name evidence="2" type="ORF">H3146_14030</name>
    <name evidence="3" type="ORF">H3147_18180</name>
</gene>
<feature type="region of interest" description="Disordered" evidence="1">
    <location>
        <begin position="116"/>
        <end position="153"/>
    </location>
</feature>
<comment type="caution">
    <text evidence="4">The sequence shown here is derived from an EMBL/GenBank/DDBJ whole genome shotgun (WGS) entry which is preliminary data.</text>
</comment>
<evidence type="ECO:0000313" key="3">
    <source>
        <dbReference type="EMBL" id="MBB1260734.1"/>
    </source>
</evidence>
<dbReference type="RefSeq" id="WP_143650184.1">
    <property type="nucleotide sequence ID" value="NZ_JABJWZ010000113.1"/>
</dbReference>
<evidence type="ECO:0000313" key="4">
    <source>
        <dbReference type="EMBL" id="MQS04338.1"/>
    </source>
</evidence>
<reference evidence="4 5" key="1">
    <citation type="submission" date="2019-10" db="EMBL/GenBank/DDBJ databases">
        <title>Streptomyces sp. nov., a novel actinobacterium isolated from alkaline environment.</title>
        <authorList>
            <person name="Golinska P."/>
        </authorList>
    </citation>
    <scope>NUCLEOTIDE SEQUENCE [LARGE SCALE GENOMIC DNA]</scope>
    <source>
        <strain evidence="4 5">OF1</strain>
    </source>
</reference>
<evidence type="ECO:0000313" key="7">
    <source>
        <dbReference type="Proteomes" id="UP000525686"/>
    </source>
</evidence>
<evidence type="ECO:0000313" key="2">
    <source>
        <dbReference type="EMBL" id="MBB1254473.1"/>
    </source>
</evidence>
<reference evidence="2" key="3">
    <citation type="journal article" name="Syst. Appl. Microbiol.">
        <title>Streptomyces alkaliterrae sp. nov., isolated from an alkaline soil, and emended descriptions of Streptomyces alkaliphilus, Streptomyces calidiresistens and Streptomyces durbertensis.</title>
        <authorList>
            <person name="Swiecimska M."/>
            <person name="Golinska P."/>
            <person name="Nouioui I."/>
            <person name="Wypij M."/>
            <person name="Rai M."/>
            <person name="Sangal V."/>
            <person name="Goodfellow M."/>
        </authorList>
    </citation>
    <scope>NUCLEOTIDE SEQUENCE</scope>
    <source>
        <strain evidence="2">OF3</strain>
        <strain evidence="3">OF8</strain>
    </source>
</reference>
<dbReference type="Proteomes" id="UP000320857">
    <property type="component" value="Unassembled WGS sequence"/>
</dbReference>
<dbReference type="InterPro" id="IPR045428">
    <property type="entry name" value="EACC1"/>
</dbReference>
<name>A0A5P0YVL5_9ACTN</name>
<protein>
    <submittedName>
        <fullName evidence="4">Uncharacterized protein</fullName>
    </submittedName>
</protein>
<evidence type="ECO:0000256" key="1">
    <source>
        <dbReference type="SAM" id="MobiDB-lite"/>
    </source>
</evidence>
<keyword evidence="5" id="KW-1185">Reference proteome</keyword>
<proteinExistence type="predicted"/>
<accession>A0A5P0YVL5</accession>
<reference evidence="6 7" key="2">
    <citation type="submission" date="2020-05" db="EMBL/GenBank/DDBJ databases">
        <title>Classification of alakaliphilic streptomycetes isolated from an alkaline soil next to Lonar Crater, India and a proposal for the recognition of Streptomyces alkaliterrae sp. nov.</title>
        <authorList>
            <person name="Golinska P."/>
        </authorList>
    </citation>
    <scope>NUCLEOTIDE SEQUENCE [LARGE SCALE GENOMIC DNA]</scope>
    <source>
        <strain evidence="7">OF3</strain>
        <strain evidence="6">OF8</strain>
    </source>
</reference>
<evidence type="ECO:0000313" key="6">
    <source>
        <dbReference type="Proteomes" id="UP000517765"/>
    </source>
</evidence>
<organism evidence="4 5">
    <name type="scientific">Streptomyces alkaliterrae</name>
    <dbReference type="NCBI Taxonomy" id="2213162"/>
    <lineage>
        <taxon>Bacteria</taxon>
        <taxon>Bacillati</taxon>
        <taxon>Actinomycetota</taxon>
        <taxon>Actinomycetes</taxon>
        <taxon>Kitasatosporales</taxon>
        <taxon>Streptomycetaceae</taxon>
        <taxon>Streptomyces</taxon>
    </lineage>
</organism>
<dbReference type="Pfam" id="PF19953">
    <property type="entry name" value="EACC1"/>
    <property type="match status" value="1"/>
</dbReference>
<dbReference type="EMBL" id="JABJWZ010000113">
    <property type="protein sequence ID" value="MBB1254473.1"/>
    <property type="molecule type" value="Genomic_DNA"/>
</dbReference>
<dbReference type="Proteomes" id="UP000525686">
    <property type="component" value="Unassembled WGS sequence"/>
</dbReference>
<dbReference type="Proteomes" id="UP000517765">
    <property type="component" value="Unassembled WGS sequence"/>
</dbReference>
<dbReference type="EMBL" id="VJYK02000273">
    <property type="protein sequence ID" value="MQS04338.1"/>
    <property type="molecule type" value="Genomic_DNA"/>
</dbReference>
<feature type="compositionally biased region" description="Basic and acidic residues" evidence="1">
    <location>
        <begin position="124"/>
        <end position="153"/>
    </location>
</feature>